<gene>
    <name evidence="1" type="ORF">ABS861_05065</name>
</gene>
<organism evidence="1">
    <name type="scientific">Wolbachia endosymbiont of Oeneis ivallda</name>
    <dbReference type="NCBI Taxonomy" id="3171168"/>
    <lineage>
        <taxon>Bacteria</taxon>
        <taxon>Pseudomonadati</taxon>
        <taxon>Pseudomonadota</taxon>
        <taxon>Alphaproteobacteria</taxon>
        <taxon>Rickettsiales</taxon>
        <taxon>Anaplasmataceae</taxon>
        <taxon>Wolbachieae</taxon>
        <taxon>Wolbachia</taxon>
    </lineage>
</organism>
<evidence type="ECO:0000313" key="1">
    <source>
        <dbReference type="EMBL" id="XCA34729.1"/>
    </source>
</evidence>
<dbReference type="EMBL" id="CP158587">
    <property type="protein sequence ID" value="XCA34729.1"/>
    <property type="molecule type" value="Genomic_DNA"/>
</dbReference>
<dbReference type="AlphaFoldDB" id="A0AAU7YMM8"/>
<protein>
    <submittedName>
        <fullName evidence="1">Uncharacterized protein</fullName>
    </submittedName>
</protein>
<reference evidence="1" key="1">
    <citation type="submission" date="2024-06" db="EMBL/GenBank/DDBJ databases">
        <title>Genome assembly of the Oeneis chryxus ivallda.</title>
        <authorList>
            <person name="MacDonald Z."/>
            <person name="Shaffer H.B."/>
            <person name="Gillespie T."/>
            <person name="Marimuthu M.P.A."/>
            <person name="Nguyen O."/>
            <person name="Fairbairn C.W."/>
            <person name="Seligmann W.E."/>
            <person name="Escalona M."/>
            <person name="Miller C."/>
            <person name="Toffelmier E."/>
        </authorList>
    </citation>
    <scope>NUCLEOTIDE SEQUENCE</scope>
    <source>
        <strain evidence="1">CCGP_102_HBS-TG_Oc004</strain>
    </source>
</reference>
<sequence length="340" mass="38866">MFVSEQVQSLELEQQKLHESVLKKNSQRFGEKFTPTLAIHEHVDEKMADDIFAELRKIYTVEFEYNIASDKPITVAVENMAEGFLKSIKDSKQKKIMFSAPVYVSRGDGPILDFMIKKLHHLKNNDANINEDGKRKLEPVLSEIHDLISKGNYVNKELLKLLPNNVLKQREEYLSKLKNIACSGSDSNEEDVVVQKDNVFYCVQYPEESIVSPARFLSDSEFQGLEGILKIGESNAVKIQNGQYRDIKGKVKMTFRVGDDEKVEKILFSEKAEDFGKIMVRMDDKSCGVFLKHCEKLEEEFRTSEIVEAAKAFVQTENNVPSSTLDDTNIFQHSKEVLKV</sequence>
<name>A0AAU7YMM8_9RICK</name>
<accession>A0AAU7YMM8</accession>
<proteinExistence type="predicted"/>